<keyword evidence="4" id="KW-0560">Oxidoreductase</keyword>
<dbReference type="SMR" id="H2AVY6"/>
<name>H2AVY6_KAZAF</name>
<dbReference type="GO" id="GO:0005737">
    <property type="term" value="C:cytoplasm"/>
    <property type="evidence" value="ECO:0007669"/>
    <property type="project" value="UniProtKB-SubCell"/>
</dbReference>
<evidence type="ECO:0000256" key="4">
    <source>
        <dbReference type="ARBA" id="ARBA00023002"/>
    </source>
</evidence>
<accession>H2AVY6</accession>
<dbReference type="KEGG" id="kaf:KAFR_0E03850"/>
<dbReference type="GeneID" id="13883352"/>
<dbReference type="PIRSF" id="PIRSF000097">
    <property type="entry name" value="AKR"/>
    <property type="match status" value="1"/>
</dbReference>
<dbReference type="PROSITE" id="PS00798">
    <property type="entry name" value="ALDOKETO_REDUCTASE_1"/>
    <property type="match status" value="1"/>
</dbReference>
<dbReference type="PANTHER" id="PTHR11732">
    <property type="entry name" value="ALDO/KETO REDUCTASE"/>
    <property type="match status" value="1"/>
</dbReference>
<dbReference type="InterPro" id="IPR018170">
    <property type="entry name" value="Aldo/ket_reductase_CS"/>
</dbReference>
<evidence type="ECO:0000256" key="1">
    <source>
        <dbReference type="ARBA" id="ARBA00004496"/>
    </source>
</evidence>
<feature type="domain" description="NADP-dependent oxidoreductase" evidence="8">
    <location>
        <begin position="23"/>
        <end position="290"/>
    </location>
</feature>
<reference evidence="9 10" key="1">
    <citation type="journal article" date="2011" name="Proc. Natl. Acad. Sci. U.S.A.">
        <title>Evolutionary erosion of yeast sex chromosomes by mating-type switching accidents.</title>
        <authorList>
            <person name="Gordon J.L."/>
            <person name="Armisen D."/>
            <person name="Proux-Wera E."/>
            <person name="Oheigeartaigh S.S."/>
            <person name="Byrne K.P."/>
            <person name="Wolfe K.H."/>
        </authorList>
    </citation>
    <scope>NUCLEOTIDE SEQUENCE [LARGE SCALE GENOMIC DNA]</scope>
    <source>
        <strain evidence="10">ATCC 22294 / BCRC 22015 / CBS 2517 / CECT 1963 / NBRC 1671 / NRRL Y-8276</strain>
    </source>
</reference>
<keyword evidence="3" id="KW-0963">Cytoplasm</keyword>
<evidence type="ECO:0000313" key="10">
    <source>
        <dbReference type="Proteomes" id="UP000005220"/>
    </source>
</evidence>
<dbReference type="HOGENOM" id="CLU_023205_0_0_1"/>
<dbReference type="Proteomes" id="UP000005220">
    <property type="component" value="Chromosome 5"/>
</dbReference>
<sequence length="311" mass="34698">MASTLQNTTTTLKLNTGASLPILGLGTWRATDDQEGYNAVKSALEAGYRHIDTAAIYQNEEVVGRAIRESGIPRDEIFVTTKLWGTQHRDPAAALDQSLERLGLDYVDLYLMHWPVPMEAKYSKSSSLLEFPYRPDGSLAVESDWDFIKTWELMQELPKTKTRAIGVSNFSINNINDLLKSPGNKIVPAANQVELHPLLPQAELVTFCQEKGIVVEAYSPFGSVSAPLLSEQAIIEVAKKHDVSAAQVILSWHIKRGIAVLPKSVHKERVVSNFKTFSLPEDDFATINNVSKEKGEKRVVNFDWSPFKIFE</sequence>
<evidence type="ECO:0000256" key="5">
    <source>
        <dbReference type="PIRSR" id="PIRSR000097-1"/>
    </source>
</evidence>
<evidence type="ECO:0000313" key="9">
    <source>
        <dbReference type="EMBL" id="CCF58536.1"/>
    </source>
</evidence>
<comment type="subcellular location">
    <subcellularLocation>
        <location evidence="1">Cytoplasm</location>
    </subcellularLocation>
</comment>
<feature type="site" description="Lowers pKa of active site Tyr" evidence="7">
    <location>
        <position position="82"/>
    </location>
</feature>
<dbReference type="RefSeq" id="XP_003957671.1">
    <property type="nucleotide sequence ID" value="XM_003957622.1"/>
</dbReference>
<dbReference type="GO" id="GO:0004090">
    <property type="term" value="F:carbonyl reductase (NADPH) activity"/>
    <property type="evidence" value="ECO:0007669"/>
    <property type="project" value="EnsemblFungi"/>
</dbReference>
<dbReference type="InParanoid" id="H2AVY6"/>
<dbReference type="GO" id="GO:0019568">
    <property type="term" value="P:arabinose catabolic process"/>
    <property type="evidence" value="ECO:0007669"/>
    <property type="project" value="EnsemblFungi"/>
</dbReference>
<evidence type="ECO:0000256" key="7">
    <source>
        <dbReference type="PIRSR" id="PIRSR000097-3"/>
    </source>
</evidence>
<organism evidence="9 10">
    <name type="scientific">Kazachstania africana (strain ATCC 22294 / BCRC 22015 / CBS 2517 / CECT 1963 / NBRC 1671 / NRRL Y-8276)</name>
    <name type="common">Yeast</name>
    <name type="synonym">Kluyveromyces africanus</name>
    <dbReference type="NCBI Taxonomy" id="1071382"/>
    <lineage>
        <taxon>Eukaryota</taxon>
        <taxon>Fungi</taxon>
        <taxon>Dikarya</taxon>
        <taxon>Ascomycota</taxon>
        <taxon>Saccharomycotina</taxon>
        <taxon>Saccharomycetes</taxon>
        <taxon>Saccharomycetales</taxon>
        <taxon>Saccharomycetaceae</taxon>
        <taxon>Kazachstania</taxon>
    </lineage>
</organism>
<dbReference type="STRING" id="1071382.H2AVY6"/>
<dbReference type="PRINTS" id="PR00069">
    <property type="entry name" value="ALDKETRDTASE"/>
</dbReference>
<dbReference type="PROSITE" id="PS00062">
    <property type="entry name" value="ALDOKETO_REDUCTASE_2"/>
    <property type="match status" value="1"/>
</dbReference>
<evidence type="ECO:0000259" key="8">
    <source>
        <dbReference type="Pfam" id="PF00248"/>
    </source>
</evidence>
<evidence type="ECO:0000256" key="6">
    <source>
        <dbReference type="PIRSR" id="PIRSR000097-2"/>
    </source>
</evidence>
<dbReference type="EMBL" id="HE650825">
    <property type="protein sequence ID" value="CCF58536.1"/>
    <property type="molecule type" value="Genomic_DNA"/>
</dbReference>
<dbReference type="FunFam" id="3.20.20.100:FF:000018">
    <property type="entry name" value="Glycerol dehydrogenase Gcy1"/>
    <property type="match status" value="1"/>
</dbReference>
<dbReference type="InterPro" id="IPR020471">
    <property type="entry name" value="AKR"/>
</dbReference>
<comment type="similarity">
    <text evidence="2">Belongs to the aldo/keto reductase family.</text>
</comment>
<dbReference type="GO" id="GO:0045149">
    <property type="term" value="P:acetoin metabolic process"/>
    <property type="evidence" value="ECO:0007669"/>
    <property type="project" value="EnsemblFungi"/>
</dbReference>
<dbReference type="eggNOG" id="KOG1577">
    <property type="taxonomic scope" value="Eukaryota"/>
</dbReference>
<dbReference type="SUPFAM" id="SSF51430">
    <property type="entry name" value="NAD(P)-linked oxidoreductase"/>
    <property type="match status" value="1"/>
</dbReference>
<proteinExistence type="inferred from homology"/>
<dbReference type="FunCoup" id="H2AVY6">
    <property type="interactions" value="313"/>
</dbReference>
<dbReference type="InterPro" id="IPR036812">
    <property type="entry name" value="NAD(P)_OxRdtase_dom_sf"/>
</dbReference>
<dbReference type="Pfam" id="PF00248">
    <property type="entry name" value="Aldo_ket_red"/>
    <property type="match status" value="1"/>
</dbReference>
<dbReference type="Gene3D" id="3.20.20.100">
    <property type="entry name" value="NADP-dependent oxidoreductase domain"/>
    <property type="match status" value="1"/>
</dbReference>
<evidence type="ECO:0000256" key="3">
    <source>
        <dbReference type="ARBA" id="ARBA00022490"/>
    </source>
</evidence>
<dbReference type="AlphaFoldDB" id="H2AVY6"/>
<dbReference type="GO" id="GO:0032018">
    <property type="term" value="F:2-methylbutanal reductase (NADPH) activity"/>
    <property type="evidence" value="ECO:0007669"/>
    <property type="project" value="EnsemblFungi"/>
</dbReference>
<dbReference type="GO" id="GO:0052588">
    <property type="term" value="F:diacetyl reductase ((S)-acetoin forming) (NAD+) activity"/>
    <property type="evidence" value="ECO:0007669"/>
    <property type="project" value="EnsemblFungi"/>
</dbReference>
<dbReference type="InterPro" id="IPR023210">
    <property type="entry name" value="NADP_OxRdtase_dom"/>
</dbReference>
<evidence type="ECO:0000256" key="2">
    <source>
        <dbReference type="ARBA" id="ARBA00007905"/>
    </source>
</evidence>
<dbReference type="GO" id="GO:0004032">
    <property type="term" value="F:aldose reductase (NADPH) activity"/>
    <property type="evidence" value="ECO:0007669"/>
    <property type="project" value="EnsemblFungi"/>
</dbReference>
<keyword evidence="10" id="KW-1185">Reference proteome</keyword>
<protein>
    <recommendedName>
        <fullName evidence="8">NADP-dependent oxidoreductase domain-containing protein</fullName>
    </recommendedName>
</protein>
<dbReference type="GO" id="GO:0034599">
    <property type="term" value="P:cellular response to oxidative stress"/>
    <property type="evidence" value="ECO:0007669"/>
    <property type="project" value="EnsemblFungi"/>
</dbReference>
<feature type="active site" description="Proton donor" evidence="5">
    <location>
        <position position="57"/>
    </location>
</feature>
<feature type="binding site" evidence="6">
    <location>
        <position position="113"/>
    </location>
    <ligand>
        <name>substrate</name>
    </ligand>
</feature>
<dbReference type="OrthoDB" id="416253at2759"/>
<gene>
    <name evidence="9" type="primary">KAFR0E03850</name>
    <name evidence="9" type="ORF">KAFR_0E03850</name>
</gene>
<dbReference type="GO" id="GO:0042843">
    <property type="term" value="P:D-xylose catabolic process"/>
    <property type="evidence" value="ECO:0007669"/>
    <property type="project" value="EnsemblFungi"/>
</dbReference>